<dbReference type="EMBL" id="JNSK01000024">
    <property type="protein sequence ID" value="KGA18472.1"/>
    <property type="molecule type" value="Genomic_DNA"/>
</dbReference>
<comment type="subcellular location">
    <subcellularLocation>
        <location evidence="1">Cell membrane</location>
        <topology evidence="1">Multi-pass membrane protein</topology>
    </subcellularLocation>
</comment>
<evidence type="ECO:0000313" key="8">
    <source>
        <dbReference type="EMBL" id="CAB4659515.1"/>
    </source>
</evidence>
<feature type="domain" description="Glycine transporter" evidence="7">
    <location>
        <begin position="6"/>
        <end position="73"/>
    </location>
</feature>
<dbReference type="AlphaFoldDB" id="A0A094Q531"/>
<feature type="domain" description="Glycine transporter" evidence="7">
    <location>
        <begin position="90"/>
        <end position="162"/>
    </location>
</feature>
<reference evidence="9" key="1">
    <citation type="submission" date="2014-05" db="EMBL/GenBank/DDBJ databases">
        <title>Key roles for freshwater Actinobacteria revealed by deep metagenomic sequencing.</title>
        <authorList>
            <person name="Ghai R."/>
            <person name="Mizuno C.M."/>
            <person name="Picazo A."/>
            <person name="Camacho A."/>
            <person name="Rodriguez-Valera F."/>
        </authorList>
    </citation>
    <scope>NUCLEOTIDE SEQUENCE</scope>
</reference>
<evidence type="ECO:0000256" key="5">
    <source>
        <dbReference type="ARBA" id="ARBA00023136"/>
    </source>
</evidence>
<evidence type="ECO:0000259" key="7">
    <source>
        <dbReference type="Pfam" id="PF03458"/>
    </source>
</evidence>
<evidence type="ECO:0000256" key="3">
    <source>
        <dbReference type="ARBA" id="ARBA00022692"/>
    </source>
</evidence>
<name>A0A094Q531_9ZZZZ</name>
<keyword evidence="2" id="KW-1003">Cell membrane</keyword>
<gene>
    <name evidence="9" type="ORF">GM50_8460</name>
    <name evidence="8" type="ORF">UFOPK2243_01028</name>
</gene>
<feature type="transmembrane region" description="Helical" evidence="6">
    <location>
        <begin position="147"/>
        <end position="163"/>
    </location>
</feature>
<dbReference type="GO" id="GO:0005886">
    <property type="term" value="C:plasma membrane"/>
    <property type="evidence" value="ECO:0007669"/>
    <property type="project" value="UniProtKB-SubCell"/>
</dbReference>
<feature type="transmembrane region" description="Helical" evidence="6">
    <location>
        <begin position="169"/>
        <end position="188"/>
    </location>
</feature>
<feature type="transmembrane region" description="Helical" evidence="6">
    <location>
        <begin position="88"/>
        <end position="108"/>
    </location>
</feature>
<sequence>MSLLHVLDLLSVFVFALVGARVAADRGLDYGGIALVAIAASVSGGTLRNIFLGLKPILITDVWVITSVVAAVGITLSVRRVTRIGKTLLIMDTLGLAIATASGVQLAHNLNSPWFATIILGVITAITGGLLRDLLCQLEPVLLHRETIATSSLCGAAAFVLLIELDVVVTAATITAGIVVALVRALSIQFDLNLPKFKAGSK</sequence>
<protein>
    <submittedName>
        <fullName evidence="8">Unannotated protein</fullName>
    </submittedName>
</protein>
<keyword evidence="3 6" id="KW-0812">Transmembrane</keyword>
<evidence type="ECO:0000256" key="1">
    <source>
        <dbReference type="ARBA" id="ARBA00004651"/>
    </source>
</evidence>
<dbReference type="InterPro" id="IPR005115">
    <property type="entry name" value="Gly_transporter"/>
</dbReference>
<organism evidence="9">
    <name type="scientific">freshwater metagenome</name>
    <dbReference type="NCBI Taxonomy" id="449393"/>
    <lineage>
        <taxon>unclassified sequences</taxon>
        <taxon>metagenomes</taxon>
        <taxon>ecological metagenomes</taxon>
    </lineage>
</organism>
<evidence type="ECO:0000256" key="4">
    <source>
        <dbReference type="ARBA" id="ARBA00022989"/>
    </source>
</evidence>
<dbReference type="EMBL" id="CAEZWL010000037">
    <property type="protein sequence ID" value="CAB4659515.1"/>
    <property type="molecule type" value="Genomic_DNA"/>
</dbReference>
<evidence type="ECO:0000313" key="9">
    <source>
        <dbReference type="EMBL" id="KGA18472.1"/>
    </source>
</evidence>
<accession>A0A094Q531</accession>
<feature type="transmembrane region" description="Helical" evidence="6">
    <location>
        <begin position="114"/>
        <end position="135"/>
    </location>
</feature>
<keyword evidence="4 6" id="KW-1133">Transmembrane helix</keyword>
<proteinExistence type="predicted"/>
<feature type="transmembrane region" description="Helical" evidence="6">
    <location>
        <begin position="6"/>
        <end position="24"/>
    </location>
</feature>
<feature type="transmembrane region" description="Helical" evidence="6">
    <location>
        <begin position="57"/>
        <end position="76"/>
    </location>
</feature>
<dbReference type="PANTHER" id="PTHR30506:SF3">
    <property type="entry name" value="UPF0126 INNER MEMBRANE PROTEIN YADS-RELATED"/>
    <property type="match status" value="1"/>
</dbReference>
<evidence type="ECO:0000256" key="2">
    <source>
        <dbReference type="ARBA" id="ARBA00022475"/>
    </source>
</evidence>
<keyword evidence="5 6" id="KW-0472">Membrane</keyword>
<dbReference type="Pfam" id="PF03458">
    <property type="entry name" value="Gly_transporter"/>
    <property type="match status" value="2"/>
</dbReference>
<evidence type="ECO:0000256" key="6">
    <source>
        <dbReference type="SAM" id="Phobius"/>
    </source>
</evidence>
<feature type="transmembrane region" description="Helical" evidence="6">
    <location>
        <begin position="31"/>
        <end position="51"/>
    </location>
</feature>
<reference evidence="8" key="2">
    <citation type="submission" date="2020-05" db="EMBL/GenBank/DDBJ databases">
        <authorList>
            <person name="Chiriac C."/>
            <person name="Salcher M."/>
            <person name="Ghai R."/>
            <person name="Kavagutti S V."/>
        </authorList>
    </citation>
    <scope>NUCLEOTIDE SEQUENCE</scope>
</reference>
<dbReference type="PANTHER" id="PTHR30506">
    <property type="entry name" value="INNER MEMBRANE PROTEIN"/>
    <property type="match status" value="1"/>
</dbReference>